<dbReference type="PRINTS" id="PR00792">
    <property type="entry name" value="PEPSIN"/>
</dbReference>
<proteinExistence type="inferred from homology"/>
<evidence type="ECO:0000256" key="4">
    <source>
        <dbReference type="ARBA" id="ARBA00022670"/>
    </source>
</evidence>
<feature type="domain" description="Peptidase A1" evidence="15">
    <location>
        <begin position="105"/>
        <end position="451"/>
    </location>
</feature>
<dbReference type="Pfam" id="PF14543">
    <property type="entry name" value="TAXi_N"/>
    <property type="match status" value="1"/>
</dbReference>
<keyword evidence="3" id="KW-1003">Cell membrane</keyword>
<evidence type="ECO:0000256" key="1">
    <source>
        <dbReference type="ARBA" id="ARBA00004193"/>
    </source>
</evidence>
<evidence type="ECO:0000256" key="7">
    <source>
        <dbReference type="ARBA" id="ARBA00022801"/>
    </source>
</evidence>
<dbReference type="FunFam" id="2.40.70.10:FF:000014">
    <property type="entry name" value="Aspartyl protease family protein 1"/>
    <property type="match status" value="1"/>
</dbReference>
<evidence type="ECO:0000256" key="3">
    <source>
        <dbReference type="ARBA" id="ARBA00022475"/>
    </source>
</evidence>
<feature type="chain" id="PRO_5040466703" evidence="14">
    <location>
        <begin position="19"/>
        <end position="528"/>
    </location>
</feature>
<dbReference type="PROSITE" id="PS51257">
    <property type="entry name" value="PROKAR_LIPOPROTEIN"/>
    <property type="match status" value="1"/>
</dbReference>
<gene>
    <name evidence="16" type="ORF">SHERM_05740</name>
</gene>
<keyword evidence="4 12" id="KW-0645">Protease</keyword>
<dbReference type="SUPFAM" id="SSF50630">
    <property type="entry name" value="Acid proteases"/>
    <property type="match status" value="1"/>
</dbReference>
<dbReference type="Proteomes" id="UP001153555">
    <property type="component" value="Unassembled WGS sequence"/>
</dbReference>
<keyword evidence="9" id="KW-0325">Glycoprotein</keyword>
<evidence type="ECO:0000256" key="10">
    <source>
        <dbReference type="ARBA" id="ARBA00023288"/>
    </source>
</evidence>
<evidence type="ECO:0000256" key="9">
    <source>
        <dbReference type="ARBA" id="ARBA00023180"/>
    </source>
</evidence>
<dbReference type="GO" id="GO:0004190">
    <property type="term" value="F:aspartic-type endopeptidase activity"/>
    <property type="evidence" value="ECO:0007669"/>
    <property type="project" value="UniProtKB-KW"/>
</dbReference>
<evidence type="ECO:0000256" key="5">
    <source>
        <dbReference type="ARBA" id="ARBA00022729"/>
    </source>
</evidence>
<dbReference type="PANTHER" id="PTHR13683">
    <property type="entry name" value="ASPARTYL PROTEASES"/>
    <property type="match status" value="1"/>
</dbReference>
<accession>A0A9N7NN90</accession>
<keyword evidence="6 12" id="KW-0064">Aspartyl protease</keyword>
<reference evidence="16" key="1">
    <citation type="submission" date="2019-12" db="EMBL/GenBank/DDBJ databases">
        <authorList>
            <person name="Scholes J."/>
        </authorList>
    </citation>
    <scope>NUCLEOTIDE SEQUENCE</scope>
</reference>
<evidence type="ECO:0000256" key="12">
    <source>
        <dbReference type="RuleBase" id="RU000454"/>
    </source>
</evidence>
<dbReference type="InterPro" id="IPR032799">
    <property type="entry name" value="TAXi_C"/>
</dbReference>
<sequence>MEIRLILLLFSLIACGLAEPIVYSARLVHRFSDEARAHAGVRVSKNGAGAGGGPWPQRRSLEYYRRLLSSDVQRQTLKLNPQYQFLYPSAGSGTLPLGNDFGWLNYMWIALGTPKVLFLVALDTGSDLSWVPCDCVQCAPLSSSYYGSLDQDLNEYNPSSSSTSKTLSCSHHLCNMGPECLNPKQQCSYTVNYYSDDTSTSGFLVQDVLHLLPGHSDGLNKSVRAPVVIGCGSKQTGGYLSGVAPDGLLGLGLGEISVPSFLAKAGYIKNSFSLCFNEDDSGRLLFGDQGVGGQETTPFLPFNGKNSTYIVGVDACCIGSTCLNETNVEMLVDSGTSFTFLPDQIYQRVVEELDRQVNASKSTFKGYPWQYCYKSSSLEVSNVVPSFTLKFASAKGFVIKNPVFDIYGTQGAVGFCLAIQPTKEIVGTIGQNFMTGYQIVFDRENLRLGWSRSNCHDLNNGLPLNASSSSNSPNSLPSTEQQSGPNSHAVSPAVAERTPSKSSITCPSYLVNFFLLLFINILPFEVFM</sequence>
<evidence type="ECO:0000259" key="15">
    <source>
        <dbReference type="PROSITE" id="PS51767"/>
    </source>
</evidence>
<keyword evidence="5 14" id="KW-0732">Signal</keyword>
<evidence type="ECO:0000256" key="6">
    <source>
        <dbReference type="ARBA" id="ARBA00022750"/>
    </source>
</evidence>
<dbReference type="Gene3D" id="2.40.70.10">
    <property type="entry name" value="Acid Proteases"/>
    <property type="match status" value="2"/>
</dbReference>
<evidence type="ECO:0000313" key="16">
    <source>
        <dbReference type="EMBL" id="CAA0839171.1"/>
    </source>
</evidence>
<evidence type="ECO:0000256" key="13">
    <source>
        <dbReference type="SAM" id="MobiDB-lite"/>
    </source>
</evidence>
<protein>
    <submittedName>
        <fullName evidence="16">Aspartic proteinase-like protein 1</fullName>
    </submittedName>
</protein>
<dbReference type="PANTHER" id="PTHR13683:SF743">
    <property type="entry name" value="ASPARTIC PROTEINASE-LIKE PROTEIN 1"/>
    <property type="match status" value="1"/>
</dbReference>
<feature type="active site" evidence="11">
    <location>
        <position position="123"/>
    </location>
</feature>
<feature type="region of interest" description="Disordered" evidence="13">
    <location>
        <begin position="467"/>
        <end position="494"/>
    </location>
</feature>
<name>A0A9N7NN90_STRHE</name>
<dbReference type="InterPro" id="IPR001461">
    <property type="entry name" value="Aspartic_peptidase_A1"/>
</dbReference>
<dbReference type="GO" id="GO:0005886">
    <property type="term" value="C:plasma membrane"/>
    <property type="evidence" value="ECO:0007669"/>
    <property type="project" value="UniProtKB-SubCell"/>
</dbReference>
<feature type="signal peptide" evidence="14">
    <location>
        <begin position="1"/>
        <end position="18"/>
    </location>
</feature>
<keyword evidence="7 12" id="KW-0378">Hydrolase</keyword>
<keyword evidence="17" id="KW-1185">Reference proteome</keyword>
<evidence type="ECO:0000313" key="17">
    <source>
        <dbReference type="Proteomes" id="UP001153555"/>
    </source>
</evidence>
<feature type="active site" evidence="11">
    <location>
        <position position="333"/>
    </location>
</feature>
<comment type="caution">
    <text evidence="16">The sequence shown here is derived from an EMBL/GenBank/DDBJ whole genome shotgun (WGS) entry which is preliminary data.</text>
</comment>
<dbReference type="GO" id="GO:0006508">
    <property type="term" value="P:proteolysis"/>
    <property type="evidence" value="ECO:0007669"/>
    <property type="project" value="UniProtKB-KW"/>
</dbReference>
<dbReference type="AlphaFoldDB" id="A0A9N7NN90"/>
<dbReference type="Pfam" id="PF14541">
    <property type="entry name" value="TAXi_C"/>
    <property type="match status" value="1"/>
</dbReference>
<evidence type="ECO:0000256" key="8">
    <source>
        <dbReference type="ARBA" id="ARBA00023136"/>
    </source>
</evidence>
<evidence type="ECO:0000256" key="2">
    <source>
        <dbReference type="ARBA" id="ARBA00007447"/>
    </source>
</evidence>
<keyword evidence="8" id="KW-0472">Membrane</keyword>
<dbReference type="InterPro" id="IPR033121">
    <property type="entry name" value="PEPTIDASE_A1"/>
</dbReference>
<feature type="compositionally biased region" description="Polar residues" evidence="13">
    <location>
        <begin position="479"/>
        <end position="489"/>
    </location>
</feature>
<dbReference type="PROSITE" id="PS00141">
    <property type="entry name" value="ASP_PROTEASE"/>
    <property type="match status" value="2"/>
</dbReference>
<dbReference type="PROSITE" id="PS51767">
    <property type="entry name" value="PEPTIDASE_A1"/>
    <property type="match status" value="1"/>
</dbReference>
<dbReference type="FunFam" id="2.40.70.10:FF:000012">
    <property type="entry name" value="Aspartyl protease family protein 1"/>
    <property type="match status" value="1"/>
</dbReference>
<feature type="compositionally biased region" description="Low complexity" evidence="13">
    <location>
        <begin position="467"/>
        <end position="478"/>
    </location>
</feature>
<keyword evidence="10" id="KW-0449">Lipoprotein</keyword>
<dbReference type="InterPro" id="IPR021109">
    <property type="entry name" value="Peptidase_aspartic_dom_sf"/>
</dbReference>
<evidence type="ECO:0000256" key="14">
    <source>
        <dbReference type="SAM" id="SignalP"/>
    </source>
</evidence>
<dbReference type="InterPro" id="IPR001969">
    <property type="entry name" value="Aspartic_peptidase_AS"/>
</dbReference>
<dbReference type="OrthoDB" id="2747330at2759"/>
<dbReference type="InterPro" id="IPR032861">
    <property type="entry name" value="TAXi_N"/>
</dbReference>
<comment type="similarity">
    <text evidence="2 12">Belongs to the peptidase A1 family.</text>
</comment>
<comment type="subcellular location">
    <subcellularLocation>
        <location evidence="1">Cell membrane</location>
        <topology evidence="1">Lipid-anchor</topology>
    </subcellularLocation>
</comment>
<organism evidence="16 17">
    <name type="scientific">Striga hermonthica</name>
    <name type="common">Purple witchweed</name>
    <name type="synonym">Buchnera hermonthica</name>
    <dbReference type="NCBI Taxonomy" id="68872"/>
    <lineage>
        <taxon>Eukaryota</taxon>
        <taxon>Viridiplantae</taxon>
        <taxon>Streptophyta</taxon>
        <taxon>Embryophyta</taxon>
        <taxon>Tracheophyta</taxon>
        <taxon>Spermatophyta</taxon>
        <taxon>Magnoliopsida</taxon>
        <taxon>eudicotyledons</taxon>
        <taxon>Gunneridae</taxon>
        <taxon>Pentapetalae</taxon>
        <taxon>asterids</taxon>
        <taxon>lamiids</taxon>
        <taxon>Lamiales</taxon>
        <taxon>Orobanchaceae</taxon>
        <taxon>Buchnereae</taxon>
        <taxon>Striga</taxon>
    </lineage>
</organism>
<evidence type="ECO:0000256" key="11">
    <source>
        <dbReference type="PIRSR" id="PIRSR601461-1"/>
    </source>
</evidence>
<dbReference type="EMBL" id="CACSLK010031421">
    <property type="protein sequence ID" value="CAA0839171.1"/>
    <property type="molecule type" value="Genomic_DNA"/>
</dbReference>